<reference evidence="2 3" key="1">
    <citation type="submission" date="2024-04" db="EMBL/GenBank/DDBJ databases">
        <title>Tritrichomonas musculus Genome.</title>
        <authorList>
            <person name="Alves-Ferreira E."/>
            <person name="Grigg M."/>
            <person name="Lorenzi H."/>
            <person name="Galac M."/>
        </authorList>
    </citation>
    <scope>NUCLEOTIDE SEQUENCE [LARGE SCALE GENOMIC DNA]</scope>
    <source>
        <strain evidence="2 3">EAF2021</strain>
    </source>
</reference>
<organism evidence="2 3">
    <name type="scientific">Tritrichomonas musculus</name>
    <dbReference type="NCBI Taxonomy" id="1915356"/>
    <lineage>
        <taxon>Eukaryota</taxon>
        <taxon>Metamonada</taxon>
        <taxon>Parabasalia</taxon>
        <taxon>Tritrichomonadida</taxon>
        <taxon>Tritrichomonadidae</taxon>
        <taxon>Tritrichomonas</taxon>
    </lineage>
</organism>
<evidence type="ECO:0000313" key="2">
    <source>
        <dbReference type="EMBL" id="KAK8899186.1"/>
    </source>
</evidence>
<sequence>MQNEMHNNEKCNDNSEHSLMNKNEYSIYICQPYNKIKHIKLNKNSSISILSKIYPDGSLYIYNGIILDITKSFAHYNIKNDSKIVMISSNMSKEDPNNIDKWLRITSDQERFEERINMNIKKTNRREVARLRDIKSMKNELKRKHFCSTHKLLMKNTINSKKSIPDEKDQLNIDYNTSSSPSNEPLPIIW</sequence>
<dbReference type="SUPFAM" id="SSF54236">
    <property type="entry name" value="Ubiquitin-like"/>
    <property type="match status" value="1"/>
</dbReference>
<evidence type="ECO:0008006" key="4">
    <source>
        <dbReference type="Google" id="ProtNLM"/>
    </source>
</evidence>
<evidence type="ECO:0000313" key="3">
    <source>
        <dbReference type="Proteomes" id="UP001470230"/>
    </source>
</evidence>
<dbReference type="EMBL" id="JAPFFF010000001">
    <property type="protein sequence ID" value="KAK8899186.1"/>
    <property type="molecule type" value="Genomic_DNA"/>
</dbReference>
<comment type="caution">
    <text evidence="2">The sequence shown here is derived from an EMBL/GenBank/DDBJ whole genome shotgun (WGS) entry which is preliminary data.</text>
</comment>
<proteinExistence type="predicted"/>
<evidence type="ECO:0000256" key="1">
    <source>
        <dbReference type="SAM" id="MobiDB-lite"/>
    </source>
</evidence>
<feature type="region of interest" description="Disordered" evidence="1">
    <location>
        <begin position="163"/>
        <end position="190"/>
    </location>
</feature>
<gene>
    <name evidence="2" type="ORF">M9Y10_001488</name>
</gene>
<protein>
    <recommendedName>
        <fullName evidence="4">Ubiquitin-like domain-containing protein</fullName>
    </recommendedName>
</protein>
<dbReference type="Proteomes" id="UP001470230">
    <property type="component" value="Unassembled WGS sequence"/>
</dbReference>
<name>A0ABR2L747_9EUKA</name>
<accession>A0ABR2L747</accession>
<feature type="compositionally biased region" description="Polar residues" evidence="1">
    <location>
        <begin position="173"/>
        <end position="183"/>
    </location>
</feature>
<dbReference type="InterPro" id="IPR029071">
    <property type="entry name" value="Ubiquitin-like_domsf"/>
</dbReference>
<keyword evidence="3" id="KW-1185">Reference proteome</keyword>
<dbReference type="CDD" id="cd17039">
    <property type="entry name" value="Ubl_ubiquitin_like"/>
    <property type="match status" value="1"/>
</dbReference>